<dbReference type="InterPro" id="IPR002401">
    <property type="entry name" value="Cyt_P450_E_grp-I"/>
</dbReference>
<organism evidence="9 10">
    <name type="scientific">Cladobotryum mycophilum</name>
    <dbReference type="NCBI Taxonomy" id="491253"/>
    <lineage>
        <taxon>Eukaryota</taxon>
        <taxon>Fungi</taxon>
        <taxon>Dikarya</taxon>
        <taxon>Ascomycota</taxon>
        <taxon>Pezizomycotina</taxon>
        <taxon>Sordariomycetes</taxon>
        <taxon>Hypocreomycetidae</taxon>
        <taxon>Hypocreales</taxon>
        <taxon>Hypocreaceae</taxon>
        <taxon>Cladobotryum</taxon>
    </lineage>
</organism>
<evidence type="ECO:0000313" key="9">
    <source>
        <dbReference type="EMBL" id="KAK5991220.1"/>
    </source>
</evidence>
<evidence type="ECO:0000256" key="1">
    <source>
        <dbReference type="ARBA" id="ARBA00001971"/>
    </source>
</evidence>
<dbReference type="EMBL" id="JAVFKD010000014">
    <property type="protein sequence ID" value="KAK5991220.1"/>
    <property type="molecule type" value="Genomic_DNA"/>
</dbReference>
<evidence type="ECO:0000256" key="2">
    <source>
        <dbReference type="ARBA" id="ARBA00010617"/>
    </source>
</evidence>
<dbReference type="InterPro" id="IPR050364">
    <property type="entry name" value="Cytochrome_P450_fung"/>
</dbReference>
<dbReference type="InterPro" id="IPR017972">
    <property type="entry name" value="Cyt_P450_CS"/>
</dbReference>
<keyword evidence="7 8" id="KW-0503">Monooxygenase</keyword>
<evidence type="ECO:0000256" key="5">
    <source>
        <dbReference type="ARBA" id="ARBA00023002"/>
    </source>
</evidence>
<keyword evidence="5 8" id="KW-0560">Oxidoreductase</keyword>
<evidence type="ECO:0000256" key="8">
    <source>
        <dbReference type="RuleBase" id="RU000461"/>
    </source>
</evidence>
<dbReference type="Proteomes" id="UP001338125">
    <property type="component" value="Unassembled WGS sequence"/>
</dbReference>
<evidence type="ECO:0000256" key="6">
    <source>
        <dbReference type="ARBA" id="ARBA00023004"/>
    </source>
</evidence>
<dbReference type="Gene3D" id="1.10.630.10">
    <property type="entry name" value="Cytochrome P450"/>
    <property type="match status" value="1"/>
</dbReference>
<keyword evidence="3 8" id="KW-0349">Heme</keyword>
<name>A0ABR0SHL0_9HYPO</name>
<reference evidence="9 10" key="1">
    <citation type="submission" date="2024-01" db="EMBL/GenBank/DDBJ databases">
        <title>Complete genome of Cladobotryum mycophilum ATHUM6906.</title>
        <authorList>
            <person name="Christinaki A.C."/>
            <person name="Myridakis A.I."/>
            <person name="Kouvelis V.N."/>
        </authorList>
    </citation>
    <scope>NUCLEOTIDE SEQUENCE [LARGE SCALE GENOMIC DNA]</scope>
    <source>
        <strain evidence="9 10">ATHUM6906</strain>
    </source>
</reference>
<accession>A0ABR0SHL0</accession>
<dbReference type="SUPFAM" id="SSF48264">
    <property type="entry name" value="Cytochrome P450"/>
    <property type="match status" value="1"/>
</dbReference>
<keyword evidence="6 8" id="KW-0408">Iron</keyword>
<comment type="caution">
    <text evidence="9">The sequence shown here is derived from an EMBL/GenBank/DDBJ whole genome shotgun (WGS) entry which is preliminary data.</text>
</comment>
<dbReference type="Pfam" id="PF00067">
    <property type="entry name" value="p450"/>
    <property type="match status" value="1"/>
</dbReference>
<dbReference type="PANTHER" id="PTHR46300:SF7">
    <property type="entry name" value="P450, PUTATIVE (EUROFUNG)-RELATED"/>
    <property type="match status" value="1"/>
</dbReference>
<protein>
    <submittedName>
        <fullName evidence="9">Cytochrome P450 monooxygenase CLM2</fullName>
    </submittedName>
</protein>
<evidence type="ECO:0000256" key="7">
    <source>
        <dbReference type="ARBA" id="ARBA00023033"/>
    </source>
</evidence>
<keyword evidence="10" id="KW-1185">Reference proteome</keyword>
<evidence type="ECO:0000313" key="10">
    <source>
        <dbReference type="Proteomes" id="UP001338125"/>
    </source>
</evidence>
<dbReference type="PANTHER" id="PTHR46300">
    <property type="entry name" value="P450, PUTATIVE (EUROFUNG)-RELATED-RELATED"/>
    <property type="match status" value="1"/>
</dbReference>
<comment type="similarity">
    <text evidence="2 8">Belongs to the cytochrome P450 family.</text>
</comment>
<dbReference type="InterPro" id="IPR036396">
    <property type="entry name" value="Cyt_P450_sf"/>
</dbReference>
<evidence type="ECO:0000256" key="4">
    <source>
        <dbReference type="ARBA" id="ARBA00022723"/>
    </source>
</evidence>
<evidence type="ECO:0000256" key="3">
    <source>
        <dbReference type="ARBA" id="ARBA00022617"/>
    </source>
</evidence>
<proteinExistence type="inferred from homology"/>
<dbReference type="GO" id="GO:0004497">
    <property type="term" value="F:monooxygenase activity"/>
    <property type="evidence" value="ECO:0007669"/>
    <property type="project" value="UniProtKB-KW"/>
</dbReference>
<dbReference type="InterPro" id="IPR001128">
    <property type="entry name" value="Cyt_P450"/>
</dbReference>
<dbReference type="PROSITE" id="PS00086">
    <property type="entry name" value="CYTOCHROME_P450"/>
    <property type="match status" value="1"/>
</dbReference>
<keyword evidence="4 8" id="KW-0479">Metal-binding</keyword>
<comment type="cofactor">
    <cofactor evidence="1">
        <name>heme</name>
        <dbReference type="ChEBI" id="CHEBI:30413"/>
    </cofactor>
</comment>
<sequence length="547" mass="62147">MVHILVTQAAIALVGYLVYRLLFLKKSRPNLPPGPKPLPIIGNVFDLPGKDAVEHEHWLSHRKYGPITSITVLNQPIIIIHDRHAAHEILEKKSSKTSGRPLLEFSSVSGFGRFTHMLQYDGKFRQHRKYMHQLLGAKQSVTKFFASQELEARRLLLRVLDNPNEIKEHIRTAAGSSILKIVYGYTIEHDKPDPLVTIIEQSTANFDASIVPFARAFDFWPALFKRLPEGLPGTGFKKTARRYDRWLRGQVDVPYQFVQRQMEKGVNVPSYVSGLIESAERGKKVSDEDEEDRKYSAGTLYGGGGDTTVTLLHSFILAMVRHPEVVQKAQEEIDRVTGGTRLPGVEDMNKLPYIEAVTSEALRWAPVAPMGFPHKVDEDIIYDGYLIPKGSYVFATIWWFTHDPDTYANPDAFDPERYLEPRSEPDPRFAVFGYGRRECPAKHLASSNIFLTIASLLAAFNIDKALDADGHEITPEVKPKRGFITYVEDFPFRITPRSERHVEMIKRTERDHPWGESDAEQLEWPDKLLQGIRDYAGPLVEPKEVAV</sequence>
<dbReference type="PRINTS" id="PR00463">
    <property type="entry name" value="EP450I"/>
</dbReference>
<gene>
    <name evidence="9" type="ORF">PT974_09498</name>
</gene>
<dbReference type="CDD" id="cd11065">
    <property type="entry name" value="CYP64-like"/>
    <property type="match status" value="1"/>
</dbReference>